<dbReference type="GO" id="GO:0090599">
    <property type="term" value="F:alpha-glucosidase activity"/>
    <property type="evidence" value="ECO:0007669"/>
    <property type="project" value="TreeGrafter"/>
</dbReference>
<feature type="domain" description="DUF5110" evidence="1">
    <location>
        <begin position="142"/>
        <end position="194"/>
    </location>
</feature>
<dbReference type="InterPro" id="IPR048395">
    <property type="entry name" value="Glyco_hydro_31_C"/>
</dbReference>
<dbReference type="InterPro" id="IPR033403">
    <property type="entry name" value="DUF5110"/>
</dbReference>
<evidence type="ECO:0000313" key="3">
    <source>
        <dbReference type="WBParaSite" id="ASIM_0000263101-mRNA-1"/>
    </source>
</evidence>
<dbReference type="Gene3D" id="3.20.20.80">
    <property type="entry name" value="Glycosidases"/>
    <property type="match status" value="1"/>
</dbReference>
<proteinExistence type="predicted"/>
<dbReference type="GO" id="GO:0006491">
    <property type="term" value="P:N-glycan processing"/>
    <property type="evidence" value="ECO:0007669"/>
    <property type="project" value="TreeGrafter"/>
</dbReference>
<dbReference type="Gene3D" id="2.60.40.1180">
    <property type="entry name" value="Golgi alpha-mannosidase II"/>
    <property type="match status" value="2"/>
</dbReference>
<sequence length="240" mass="28200">LFSEKTTALIRDAIRQRYSFLPYWYTLFYEHMLTGKPVMRPLWAEFPDDENALDEEREWLVGPALLVRPVMEPDVTTISLYLPGRRNVMWYDWATNKPKPAPGAVYVNGSMESVPRLQRGGTIIPVRERIRRASTLMRNDPITLYIAASYNKDNLANGTIYMDDGETFNYKKGEYLYWAFIYKKVSDQLYTITAKNLDKNGKLETDVLIEKIVIRGVRYFPMNVHIYLDGWLIYWLLLFL</sequence>
<accession>A0A0M3J504</accession>
<evidence type="ECO:0000259" key="2">
    <source>
        <dbReference type="Pfam" id="PF21365"/>
    </source>
</evidence>
<dbReference type="AlphaFoldDB" id="A0A0M3J504"/>
<feature type="domain" description="Glycosyl hydrolase family 31 C-terminal" evidence="2">
    <location>
        <begin position="35"/>
        <end position="124"/>
    </location>
</feature>
<dbReference type="SUPFAM" id="SSF51011">
    <property type="entry name" value="Glycosyl hydrolase domain"/>
    <property type="match status" value="1"/>
</dbReference>
<evidence type="ECO:0000259" key="1">
    <source>
        <dbReference type="Pfam" id="PF17137"/>
    </source>
</evidence>
<name>A0A0M3J504_ANISI</name>
<protein>
    <submittedName>
        <fullName evidence="3">Neutral alpha-glucosidase AB (inferred by orthology to a human protein)</fullName>
    </submittedName>
</protein>
<dbReference type="WBParaSite" id="ASIM_0000263101-mRNA-1">
    <property type="protein sequence ID" value="ASIM_0000263101-mRNA-1"/>
    <property type="gene ID" value="ASIM_0000263101"/>
</dbReference>
<reference evidence="3" key="1">
    <citation type="submission" date="2017-02" db="UniProtKB">
        <authorList>
            <consortium name="WormBaseParasite"/>
        </authorList>
    </citation>
    <scope>IDENTIFICATION</scope>
</reference>
<dbReference type="PANTHER" id="PTHR22762:SF145">
    <property type="entry name" value="GLYCOSIDE HYDROLASE FAMILY 31 N-TERMINAL DOMAIN-CONTAINING PROTEIN"/>
    <property type="match status" value="1"/>
</dbReference>
<dbReference type="InterPro" id="IPR013780">
    <property type="entry name" value="Glyco_hydro_b"/>
</dbReference>
<organism evidence="3">
    <name type="scientific">Anisakis simplex</name>
    <name type="common">Herring worm</name>
    <dbReference type="NCBI Taxonomy" id="6269"/>
    <lineage>
        <taxon>Eukaryota</taxon>
        <taxon>Metazoa</taxon>
        <taxon>Ecdysozoa</taxon>
        <taxon>Nematoda</taxon>
        <taxon>Chromadorea</taxon>
        <taxon>Rhabditida</taxon>
        <taxon>Spirurina</taxon>
        <taxon>Ascaridomorpha</taxon>
        <taxon>Ascaridoidea</taxon>
        <taxon>Anisakidae</taxon>
        <taxon>Anisakis</taxon>
        <taxon>Anisakis simplex complex</taxon>
    </lineage>
</organism>
<dbReference type="Pfam" id="PF17137">
    <property type="entry name" value="DUF5110"/>
    <property type="match status" value="1"/>
</dbReference>
<dbReference type="PANTHER" id="PTHR22762">
    <property type="entry name" value="ALPHA-GLUCOSIDASE"/>
    <property type="match status" value="1"/>
</dbReference>
<dbReference type="Pfam" id="PF21365">
    <property type="entry name" value="Glyco_hydro_31_3rd"/>
    <property type="match status" value="1"/>
</dbReference>